<dbReference type="InterPro" id="IPR037883">
    <property type="entry name" value="Knr4/Smi1-like_sf"/>
</dbReference>
<accession>A0ABW5LLY3</accession>
<dbReference type="SMART" id="SM00860">
    <property type="entry name" value="SMI1_KNR4"/>
    <property type="match status" value="1"/>
</dbReference>
<comment type="caution">
    <text evidence="2">The sequence shown here is derived from an EMBL/GenBank/DDBJ whole genome shotgun (WGS) entry which is preliminary data.</text>
</comment>
<organism evidence="2 3">
    <name type="scientific">Aquimarina rubra</name>
    <dbReference type="NCBI Taxonomy" id="1920033"/>
    <lineage>
        <taxon>Bacteria</taxon>
        <taxon>Pseudomonadati</taxon>
        <taxon>Bacteroidota</taxon>
        <taxon>Flavobacteriia</taxon>
        <taxon>Flavobacteriales</taxon>
        <taxon>Flavobacteriaceae</taxon>
        <taxon>Aquimarina</taxon>
    </lineage>
</organism>
<dbReference type="EMBL" id="JBHULE010000024">
    <property type="protein sequence ID" value="MFD2564794.1"/>
    <property type="molecule type" value="Genomic_DNA"/>
</dbReference>
<dbReference type="Gene3D" id="3.40.1580.10">
    <property type="entry name" value="SMI1/KNR4-like"/>
    <property type="match status" value="1"/>
</dbReference>
<dbReference type="RefSeq" id="WP_378294653.1">
    <property type="nucleotide sequence ID" value="NZ_JBHULE010000024.1"/>
</dbReference>
<gene>
    <name evidence="2" type="ORF">ACFSR1_19095</name>
</gene>
<evidence type="ECO:0000313" key="2">
    <source>
        <dbReference type="EMBL" id="MFD2564794.1"/>
    </source>
</evidence>
<keyword evidence="3" id="KW-1185">Reference proteome</keyword>
<dbReference type="InterPro" id="IPR018958">
    <property type="entry name" value="Knr4/Smi1-like_dom"/>
</dbReference>
<reference evidence="3" key="1">
    <citation type="journal article" date="2019" name="Int. J. Syst. Evol. Microbiol.">
        <title>The Global Catalogue of Microorganisms (GCM) 10K type strain sequencing project: providing services to taxonomists for standard genome sequencing and annotation.</title>
        <authorList>
            <consortium name="The Broad Institute Genomics Platform"/>
            <consortium name="The Broad Institute Genome Sequencing Center for Infectious Disease"/>
            <person name="Wu L."/>
            <person name="Ma J."/>
        </authorList>
    </citation>
    <scope>NUCLEOTIDE SEQUENCE [LARGE SCALE GENOMIC DNA]</scope>
    <source>
        <strain evidence="3">KCTC 52274</strain>
    </source>
</reference>
<evidence type="ECO:0000313" key="3">
    <source>
        <dbReference type="Proteomes" id="UP001597319"/>
    </source>
</evidence>
<feature type="domain" description="Knr4/Smi1-like" evidence="1">
    <location>
        <begin position="22"/>
        <end position="161"/>
    </location>
</feature>
<dbReference type="SUPFAM" id="SSF160631">
    <property type="entry name" value="SMI1/KNR4-like"/>
    <property type="match status" value="1"/>
</dbReference>
<dbReference type="Proteomes" id="UP001597319">
    <property type="component" value="Unassembled WGS sequence"/>
</dbReference>
<name>A0ABW5LLY3_9FLAO</name>
<sequence length="177" mass="20731">MYLEESKNFLKDYPQITSEFRGCSEQEIDNLESILNEKIPEAFKEFLGWFGKSGGKILRGTDYYYPFLSGEAYEGWKEENIVPQDHTFKDVGIDLLNRNNFDGKKILENSILFMSHQGYAIEFLKVDEGENPPVYIFVEQDKWLKEGPTVWAKSFSEYLLNMLKQEIESWKKLGLLD</sequence>
<dbReference type="Pfam" id="PF09346">
    <property type="entry name" value="SMI1_KNR4"/>
    <property type="match status" value="1"/>
</dbReference>
<proteinExistence type="predicted"/>
<protein>
    <submittedName>
        <fullName evidence="2">SMI1/KNR4 family protein</fullName>
    </submittedName>
</protein>
<evidence type="ECO:0000259" key="1">
    <source>
        <dbReference type="SMART" id="SM00860"/>
    </source>
</evidence>